<evidence type="ECO:0000313" key="5">
    <source>
        <dbReference type="EMBL" id="CAK9107078.1"/>
    </source>
</evidence>
<evidence type="ECO:0000313" key="6">
    <source>
        <dbReference type="Proteomes" id="UP001642484"/>
    </source>
</evidence>
<sequence>MDHGHHICGLPGLEKSTTTWPQAAAHRWRFEVPGEESQRRPQGAPAGGRGEGLRRGEAVGAARHVAWLATPVLDSDVEVAAANAALAERHLAASRWNAQGIELDRQHRWEEAADVFRRAMQVLPEFDARTANNLGTVIYKNATYRSSGWDQAMPLYQAAQELFERALKKLPGNPAILKSLKEVKRLQLLVQEWRRDAHRLDLPVPTWLKSAAVNETLICTWSGGGRRFAQMAINLYTSIKVNVPHLAKAFAVLALDTETEEVLRWHGLTTWLYETVDIFMARWRCLAGLLNLGLNVLLTDTDVVFLSDPFPHFWMDADMEVMTDHLFPERDLWDPRWRDEEHVNTGFMFARASHRSLQLVHDFIRAHHSPWDAQTLGGGIFDLFDQRIFSSFLRRRLESGECVSHMENLTYGSRWRSPSGQSGEWSENPSIRVLHPDVIAHGGSFFWLRSWRRRHLEAPPVAHANFGRNKQYFLRDRGLWFIENLTERFREPVQYDEYYPPALLPEEQDETIRVDDENDTWRFLLYEPRGTSTCSTWNLDPLACQFLDLAAALEVAVLLKRRLVLPDAFDCSLLPMWDAYGMSSTFQTPHEGCTFDYFADAEGFTKRFGHLLVEAGLKKSPDFLRLQKASAHLGRASDCQDLPLARAFGPAVLEVLDNVVTLRDHLRQLDGRGLDRHLFPCRWVEMDTESYARRAGGW</sequence>
<dbReference type="InterPro" id="IPR005069">
    <property type="entry name" value="Nucl-diP-sugar_transferase"/>
</dbReference>
<reference evidence="5 6" key="1">
    <citation type="submission" date="2024-02" db="EMBL/GenBank/DDBJ databases">
        <authorList>
            <person name="Chen Y."/>
            <person name="Shah S."/>
            <person name="Dougan E. K."/>
            <person name="Thang M."/>
            <person name="Chan C."/>
        </authorList>
    </citation>
    <scope>NUCLEOTIDE SEQUENCE [LARGE SCALE GENOMIC DNA]</scope>
</reference>
<keyword evidence="2" id="KW-0802">TPR repeat</keyword>
<dbReference type="EMBL" id="CAXAMN010026929">
    <property type="protein sequence ID" value="CAK9107078.1"/>
    <property type="molecule type" value="Genomic_DNA"/>
</dbReference>
<evidence type="ECO:0000256" key="2">
    <source>
        <dbReference type="PROSITE-ProRule" id="PRU00339"/>
    </source>
</evidence>
<evidence type="ECO:0000256" key="3">
    <source>
        <dbReference type="SAM" id="MobiDB-lite"/>
    </source>
</evidence>
<feature type="repeat" description="TPR" evidence="2">
    <location>
        <begin position="93"/>
        <end position="126"/>
    </location>
</feature>
<gene>
    <name evidence="5" type="ORF">CCMP2556_LOCUS50005</name>
</gene>
<feature type="domain" description="Nucleotide-diphospho-sugar transferase" evidence="4">
    <location>
        <begin position="276"/>
        <end position="469"/>
    </location>
</feature>
<dbReference type="InterPro" id="IPR029044">
    <property type="entry name" value="Nucleotide-diphossugar_trans"/>
</dbReference>
<dbReference type="Pfam" id="PF03407">
    <property type="entry name" value="Nucleotid_trans"/>
    <property type="match status" value="1"/>
</dbReference>
<dbReference type="SUPFAM" id="SSF48452">
    <property type="entry name" value="TPR-like"/>
    <property type="match status" value="1"/>
</dbReference>
<accession>A0ABP0S400</accession>
<dbReference type="PROSITE" id="PS50005">
    <property type="entry name" value="TPR"/>
    <property type="match status" value="1"/>
</dbReference>
<comment type="similarity">
    <text evidence="1">Belongs to the glycosyltransferase 77 family.</text>
</comment>
<proteinExistence type="inferred from homology"/>
<dbReference type="InterPro" id="IPR052636">
    <property type="entry name" value="UDP-D-xylose:L-fucose_XylT"/>
</dbReference>
<dbReference type="Proteomes" id="UP001642484">
    <property type="component" value="Unassembled WGS sequence"/>
</dbReference>
<keyword evidence="6" id="KW-1185">Reference proteome</keyword>
<feature type="region of interest" description="Disordered" evidence="3">
    <location>
        <begin position="1"/>
        <end position="55"/>
    </location>
</feature>
<name>A0ABP0S400_9DINO</name>
<dbReference type="Gene3D" id="1.25.40.10">
    <property type="entry name" value="Tetratricopeptide repeat domain"/>
    <property type="match status" value="1"/>
</dbReference>
<comment type="caution">
    <text evidence="5">The sequence shown here is derived from an EMBL/GenBank/DDBJ whole genome shotgun (WGS) entry which is preliminary data.</text>
</comment>
<dbReference type="PANTHER" id="PTHR47032:SF1">
    <property type="entry name" value="UDP-D-XYLOSE:L-FUCOSE ALPHA-1,3-D-XYLOSYLTRANSFERASE-RELATED"/>
    <property type="match status" value="1"/>
</dbReference>
<dbReference type="SUPFAM" id="SSF53448">
    <property type="entry name" value="Nucleotide-diphospho-sugar transferases"/>
    <property type="match status" value="1"/>
</dbReference>
<dbReference type="PANTHER" id="PTHR47032">
    <property type="entry name" value="UDP-D-XYLOSE:L-FUCOSE ALPHA-1,3-D-XYLOSYLTRANSFERASE-RELATED"/>
    <property type="match status" value="1"/>
</dbReference>
<feature type="compositionally biased region" description="Basic and acidic residues" evidence="3">
    <location>
        <begin position="28"/>
        <end position="39"/>
    </location>
</feature>
<evidence type="ECO:0000256" key="1">
    <source>
        <dbReference type="ARBA" id="ARBA00007033"/>
    </source>
</evidence>
<organism evidence="5 6">
    <name type="scientific">Durusdinium trenchii</name>
    <dbReference type="NCBI Taxonomy" id="1381693"/>
    <lineage>
        <taxon>Eukaryota</taxon>
        <taxon>Sar</taxon>
        <taxon>Alveolata</taxon>
        <taxon>Dinophyceae</taxon>
        <taxon>Suessiales</taxon>
        <taxon>Symbiodiniaceae</taxon>
        <taxon>Durusdinium</taxon>
    </lineage>
</organism>
<protein>
    <recommendedName>
        <fullName evidence="4">Nucleotide-diphospho-sugar transferase domain-containing protein</fullName>
    </recommendedName>
</protein>
<dbReference type="InterPro" id="IPR011990">
    <property type="entry name" value="TPR-like_helical_dom_sf"/>
</dbReference>
<evidence type="ECO:0000259" key="4">
    <source>
        <dbReference type="Pfam" id="PF03407"/>
    </source>
</evidence>
<dbReference type="InterPro" id="IPR019734">
    <property type="entry name" value="TPR_rpt"/>
</dbReference>